<sequence>MSFSFRMGGHPYLYNPPAAVNSWDPINGSVFNPKAVSQASFIQPKAKPKQDGPLLNFNRHPDSYLIQPYGQTDVTPMHKNTRKRVQRARKTQLALRVIELVGAIGLLVCAICLKISQGTVAWIVRIPPAADTLIVIYSIYHLASSSKNRTPTNSASYHGFATIMDVGLIPFYVFITMLAHTNYGQAAGSKERWNSLLDSVDATNQIIQIVWLATTVMAVFHGFSLGIDLYLFIMYRKIMGLPPDMNPLEDDKLTRRKTKHKHKNSELTLMDEKHMSNMSGTTVGSRNVPGIDTPNRSSRPISFAQSRTGGDSSFSPHNPKTARMSQTNLAYGMYQQGNMATSHMNLHHREHSIADSAYSNRTSQMPNNPNIHKRSSVVSSMHSYEGQEQQHNSQEDLRADNWFVVGDGSEEALPESPYAHHAPNHRLDSPNSRTHQKHLPSGHPLHMNPPTPRENPPPTPPPQPIPTRVATMARSPDPAAGYSHHMTTHSREDNERAHTMASDMTGSSHYSHDDDESEVSSRILHSSRATPSRQLYGDLASAMRGVRQTDVISPRPQSLVGSVHWAGTHSDVSSVGMHSNNSNSNGPRHSRFLESVSGTVVRRSPVSEMDEEEEEEPRGHRLQGSYDNGYGKGYGRVVSRTGVDVMDYGADLGMMGGRRRDVSGKIAEEGRGGAASGGWFAGGLFRRASGMKS</sequence>
<dbReference type="OrthoDB" id="5404940at2759"/>
<feature type="transmembrane region" description="Helical" evidence="2">
    <location>
        <begin position="155"/>
        <end position="175"/>
    </location>
</feature>
<feature type="compositionally biased region" description="Polar residues" evidence="1">
    <location>
        <begin position="294"/>
        <end position="322"/>
    </location>
</feature>
<feature type="compositionally biased region" description="Polar residues" evidence="1">
    <location>
        <begin position="359"/>
        <end position="392"/>
    </location>
</feature>
<evidence type="ECO:0000313" key="4">
    <source>
        <dbReference type="Proteomes" id="UP000799302"/>
    </source>
</evidence>
<reference evidence="3" key="1">
    <citation type="journal article" date="2020" name="Stud. Mycol.">
        <title>101 Dothideomycetes genomes: a test case for predicting lifestyles and emergence of pathogens.</title>
        <authorList>
            <person name="Haridas S."/>
            <person name="Albert R."/>
            <person name="Binder M."/>
            <person name="Bloem J."/>
            <person name="Labutti K."/>
            <person name="Salamov A."/>
            <person name="Andreopoulos B."/>
            <person name="Baker S."/>
            <person name="Barry K."/>
            <person name="Bills G."/>
            <person name="Bluhm B."/>
            <person name="Cannon C."/>
            <person name="Castanera R."/>
            <person name="Culley D."/>
            <person name="Daum C."/>
            <person name="Ezra D."/>
            <person name="Gonzalez J."/>
            <person name="Henrissat B."/>
            <person name="Kuo A."/>
            <person name="Liang C."/>
            <person name="Lipzen A."/>
            <person name="Lutzoni F."/>
            <person name="Magnuson J."/>
            <person name="Mondo S."/>
            <person name="Nolan M."/>
            <person name="Ohm R."/>
            <person name="Pangilinan J."/>
            <person name="Park H.-J."/>
            <person name="Ramirez L."/>
            <person name="Alfaro M."/>
            <person name="Sun H."/>
            <person name="Tritt A."/>
            <person name="Yoshinaga Y."/>
            <person name="Zwiers L.-H."/>
            <person name="Turgeon B."/>
            <person name="Goodwin S."/>
            <person name="Spatafora J."/>
            <person name="Crous P."/>
            <person name="Grigoriev I."/>
        </authorList>
    </citation>
    <scope>NUCLEOTIDE SEQUENCE</scope>
    <source>
        <strain evidence="3">CBS 115976</strain>
    </source>
</reference>
<dbReference type="Proteomes" id="UP000799302">
    <property type="component" value="Unassembled WGS sequence"/>
</dbReference>
<evidence type="ECO:0000313" key="3">
    <source>
        <dbReference type="EMBL" id="KAF2668258.1"/>
    </source>
</evidence>
<evidence type="ECO:0000256" key="2">
    <source>
        <dbReference type="SAM" id="Phobius"/>
    </source>
</evidence>
<feature type="transmembrane region" description="Helical" evidence="2">
    <location>
        <begin position="122"/>
        <end position="143"/>
    </location>
</feature>
<feature type="region of interest" description="Disordered" evidence="1">
    <location>
        <begin position="409"/>
        <end position="494"/>
    </location>
</feature>
<feature type="region of interest" description="Disordered" evidence="1">
    <location>
        <begin position="276"/>
        <end position="322"/>
    </location>
</feature>
<evidence type="ECO:0000256" key="1">
    <source>
        <dbReference type="SAM" id="MobiDB-lite"/>
    </source>
</evidence>
<keyword evidence="4" id="KW-1185">Reference proteome</keyword>
<keyword evidence="2" id="KW-0812">Transmembrane</keyword>
<feature type="transmembrane region" description="Helical" evidence="2">
    <location>
        <begin position="206"/>
        <end position="233"/>
    </location>
</feature>
<feature type="region of interest" description="Disordered" evidence="1">
    <location>
        <begin position="601"/>
        <end position="627"/>
    </location>
</feature>
<organism evidence="3 4">
    <name type="scientific">Microthyrium microscopicum</name>
    <dbReference type="NCBI Taxonomy" id="703497"/>
    <lineage>
        <taxon>Eukaryota</taxon>
        <taxon>Fungi</taxon>
        <taxon>Dikarya</taxon>
        <taxon>Ascomycota</taxon>
        <taxon>Pezizomycotina</taxon>
        <taxon>Dothideomycetes</taxon>
        <taxon>Dothideomycetes incertae sedis</taxon>
        <taxon>Microthyriales</taxon>
        <taxon>Microthyriaceae</taxon>
        <taxon>Microthyrium</taxon>
    </lineage>
</organism>
<feature type="compositionally biased region" description="Pro residues" evidence="1">
    <location>
        <begin position="447"/>
        <end position="465"/>
    </location>
</feature>
<dbReference type="EMBL" id="MU004236">
    <property type="protein sequence ID" value="KAF2668258.1"/>
    <property type="molecule type" value="Genomic_DNA"/>
</dbReference>
<keyword evidence="2" id="KW-1133">Transmembrane helix</keyword>
<proteinExistence type="predicted"/>
<feature type="transmembrane region" description="Helical" evidence="2">
    <location>
        <begin position="93"/>
        <end position="116"/>
    </location>
</feature>
<gene>
    <name evidence="3" type="ORF">BT63DRAFT_440453</name>
</gene>
<accession>A0A6A6UAV4</accession>
<protein>
    <submittedName>
        <fullName evidence="3">Uncharacterized protein</fullName>
    </submittedName>
</protein>
<name>A0A6A6UAV4_9PEZI</name>
<feature type="compositionally biased region" description="Polar residues" evidence="1">
    <location>
        <begin position="276"/>
        <end position="285"/>
    </location>
</feature>
<feature type="region of interest" description="Disordered" evidence="1">
    <location>
        <begin position="359"/>
        <end position="397"/>
    </location>
</feature>
<dbReference type="AlphaFoldDB" id="A0A6A6UAV4"/>
<keyword evidence="2" id="KW-0472">Membrane</keyword>